<protein>
    <recommendedName>
        <fullName evidence="1">peptidyl-tRNA hydrolase</fullName>
        <ecNumber evidence="1">3.1.1.29</ecNumber>
    </recommendedName>
</protein>
<dbReference type="PANTHER" id="PTHR46194">
    <property type="entry name" value="PEPTIDYL-TRNA HYDROLASE PTRHD1-RELATED"/>
    <property type="match status" value="1"/>
</dbReference>
<organism evidence="4 5">
    <name type="scientific">Galendromus occidentalis</name>
    <name type="common">western predatory mite</name>
    <dbReference type="NCBI Taxonomy" id="34638"/>
    <lineage>
        <taxon>Eukaryota</taxon>
        <taxon>Metazoa</taxon>
        <taxon>Ecdysozoa</taxon>
        <taxon>Arthropoda</taxon>
        <taxon>Chelicerata</taxon>
        <taxon>Arachnida</taxon>
        <taxon>Acari</taxon>
        <taxon>Parasitiformes</taxon>
        <taxon>Mesostigmata</taxon>
        <taxon>Gamasina</taxon>
        <taxon>Phytoseioidea</taxon>
        <taxon>Phytoseiidae</taxon>
        <taxon>Typhlodrominae</taxon>
        <taxon>Galendromus</taxon>
    </lineage>
</organism>
<comment type="catalytic activity">
    <reaction evidence="3">
        <text>an N-acyl-L-alpha-aminoacyl-tRNA + H2O = an N-acyl-L-amino acid + a tRNA + H(+)</text>
        <dbReference type="Rhea" id="RHEA:54448"/>
        <dbReference type="Rhea" id="RHEA-COMP:10123"/>
        <dbReference type="Rhea" id="RHEA-COMP:13883"/>
        <dbReference type="ChEBI" id="CHEBI:15377"/>
        <dbReference type="ChEBI" id="CHEBI:15378"/>
        <dbReference type="ChEBI" id="CHEBI:59874"/>
        <dbReference type="ChEBI" id="CHEBI:78442"/>
        <dbReference type="ChEBI" id="CHEBI:138191"/>
        <dbReference type="EC" id="3.1.1.29"/>
    </reaction>
</comment>
<dbReference type="PANTHER" id="PTHR46194:SF1">
    <property type="entry name" value="PEPTIDYL-TRNA HYDROLASE PTRHD1-RELATED"/>
    <property type="match status" value="1"/>
</dbReference>
<dbReference type="CDD" id="cd02429">
    <property type="entry name" value="PTH2_like"/>
    <property type="match status" value="1"/>
</dbReference>
<sequence length="125" mass="14075">MSKETVKSAERIVQYILVRSDLFTKLKWPKGAVMAQACHASNAVLHMFRDDTHVKEYLSDVDNMTTVILGGESESALLELQTRLQGVIDHKLWIEQPEGIVTALATKPYPKSIVAPYFTPFKTLK</sequence>
<evidence type="ECO:0000256" key="2">
    <source>
        <dbReference type="ARBA" id="ARBA00022801"/>
    </source>
</evidence>
<reference evidence="5" key="1">
    <citation type="submission" date="2025-08" db="UniProtKB">
        <authorList>
            <consortium name="RefSeq"/>
        </authorList>
    </citation>
    <scope>IDENTIFICATION</scope>
</reference>
<proteinExistence type="predicted"/>
<name>A0AAJ6QWH7_9ACAR</name>
<keyword evidence="4" id="KW-1185">Reference proteome</keyword>
<dbReference type="GeneID" id="100902181"/>
<dbReference type="InterPro" id="IPR042237">
    <property type="entry name" value="PTRHD1"/>
</dbReference>
<dbReference type="EC" id="3.1.1.29" evidence="1"/>
<dbReference type="GO" id="GO:0004045">
    <property type="term" value="F:peptidyl-tRNA hydrolase activity"/>
    <property type="evidence" value="ECO:0007669"/>
    <property type="project" value="UniProtKB-EC"/>
</dbReference>
<keyword evidence="2 5" id="KW-0378">Hydrolase</keyword>
<accession>A0AAJ6QWH7</accession>
<evidence type="ECO:0000313" key="4">
    <source>
        <dbReference type="Proteomes" id="UP000694867"/>
    </source>
</evidence>
<evidence type="ECO:0000256" key="3">
    <source>
        <dbReference type="ARBA" id="ARBA00048707"/>
    </source>
</evidence>
<dbReference type="RefSeq" id="XP_003746123.1">
    <property type="nucleotide sequence ID" value="XM_003746075.1"/>
</dbReference>
<dbReference type="KEGG" id="goe:100902181"/>
<evidence type="ECO:0000313" key="5">
    <source>
        <dbReference type="RefSeq" id="XP_003746123.1"/>
    </source>
</evidence>
<dbReference type="Pfam" id="PF01981">
    <property type="entry name" value="PTH2"/>
    <property type="match status" value="1"/>
</dbReference>
<dbReference type="Proteomes" id="UP000694867">
    <property type="component" value="Unplaced"/>
</dbReference>
<gene>
    <name evidence="5" type="primary">LOC100902181</name>
</gene>
<dbReference type="Gene3D" id="3.40.1490.10">
    <property type="entry name" value="Bit1"/>
    <property type="match status" value="1"/>
</dbReference>
<dbReference type="SUPFAM" id="SSF102462">
    <property type="entry name" value="Peptidyl-tRNA hydrolase II"/>
    <property type="match status" value="1"/>
</dbReference>
<evidence type="ECO:0000256" key="1">
    <source>
        <dbReference type="ARBA" id="ARBA00013260"/>
    </source>
</evidence>
<dbReference type="InterPro" id="IPR023476">
    <property type="entry name" value="Pep_tRNA_hydro_II_dom_sf"/>
</dbReference>
<dbReference type="AlphaFoldDB" id="A0AAJ6QWH7"/>
<dbReference type="InterPro" id="IPR002833">
    <property type="entry name" value="PTH2"/>
</dbReference>